<dbReference type="InterPro" id="IPR004314">
    <property type="entry name" value="Neprosin"/>
</dbReference>
<name>A0A7J7GIL9_CAMSI</name>
<dbReference type="Pfam" id="PF14365">
    <property type="entry name" value="Neprosin_AP"/>
    <property type="match status" value="1"/>
</dbReference>
<evidence type="ECO:0000256" key="1">
    <source>
        <dbReference type="SAM" id="MobiDB-lite"/>
    </source>
</evidence>
<protein>
    <recommendedName>
        <fullName evidence="2">Neprosin PEP catalytic domain-containing protein</fullName>
    </recommendedName>
</protein>
<feature type="region of interest" description="Disordered" evidence="1">
    <location>
        <begin position="1"/>
        <end position="23"/>
    </location>
</feature>
<dbReference type="EMBL" id="JACBKZ010000011">
    <property type="protein sequence ID" value="KAF5939264.1"/>
    <property type="molecule type" value="Genomic_DNA"/>
</dbReference>
<organism evidence="3 4">
    <name type="scientific">Camellia sinensis</name>
    <name type="common">Tea plant</name>
    <name type="synonym">Thea sinensis</name>
    <dbReference type="NCBI Taxonomy" id="4442"/>
    <lineage>
        <taxon>Eukaryota</taxon>
        <taxon>Viridiplantae</taxon>
        <taxon>Streptophyta</taxon>
        <taxon>Embryophyta</taxon>
        <taxon>Tracheophyta</taxon>
        <taxon>Spermatophyta</taxon>
        <taxon>Magnoliopsida</taxon>
        <taxon>eudicotyledons</taxon>
        <taxon>Gunneridae</taxon>
        <taxon>Pentapetalae</taxon>
        <taxon>asterids</taxon>
        <taxon>Ericales</taxon>
        <taxon>Theaceae</taxon>
        <taxon>Camellia</taxon>
    </lineage>
</organism>
<dbReference type="PROSITE" id="PS52045">
    <property type="entry name" value="NEPROSIN_PEP_CD"/>
    <property type="match status" value="1"/>
</dbReference>
<evidence type="ECO:0000259" key="2">
    <source>
        <dbReference type="PROSITE" id="PS52045"/>
    </source>
</evidence>
<proteinExistence type="predicted"/>
<dbReference type="InterPro" id="IPR053168">
    <property type="entry name" value="Glutamic_endopeptidase"/>
</dbReference>
<dbReference type="InterPro" id="IPR025521">
    <property type="entry name" value="Neprosin_propep"/>
</dbReference>
<sequence length="155" mass="17440">MRPSYHPEGLFEENKESIPKSNEGISKSITQLWHLSGRCPEGTIPIRRTKKKEILRVSSIKSFGKKQRGTIPEPTMSTQLESISLSAHEHAGVSVQGDKYYGTKATMNVWKPIIQQSNEFSLSQLWVVAGSYRSADLNTVEAGWQVDFHINLIIL</sequence>
<reference evidence="3 4" key="2">
    <citation type="submission" date="2020-07" db="EMBL/GenBank/DDBJ databases">
        <title>Genome assembly of wild tea tree DASZ reveals pedigree and selection history of tea varieties.</title>
        <authorList>
            <person name="Zhang W."/>
        </authorList>
    </citation>
    <scope>NUCLEOTIDE SEQUENCE [LARGE SCALE GENOMIC DNA]</scope>
    <source>
        <strain evidence="4">cv. G240</strain>
        <tissue evidence="3">Leaf</tissue>
    </source>
</reference>
<keyword evidence="4" id="KW-1185">Reference proteome</keyword>
<evidence type="ECO:0000313" key="3">
    <source>
        <dbReference type="EMBL" id="KAF5939264.1"/>
    </source>
</evidence>
<dbReference type="AlphaFoldDB" id="A0A7J7GIL9"/>
<dbReference type="Pfam" id="PF03080">
    <property type="entry name" value="Neprosin"/>
    <property type="match status" value="1"/>
</dbReference>
<dbReference type="PANTHER" id="PTHR31589">
    <property type="entry name" value="PROTEIN, PUTATIVE (DUF239)-RELATED-RELATED"/>
    <property type="match status" value="1"/>
</dbReference>
<gene>
    <name evidence="3" type="ORF">HYC85_023523</name>
</gene>
<feature type="domain" description="Neprosin PEP catalytic" evidence="2">
    <location>
        <begin position="82"/>
        <end position="155"/>
    </location>
</feature>
<dbReference type="Proteomes" id="UP000593564">
    <property type="component" value="Unassembled WGS sequence"/>
</dbReference>
<dbReference type="PANTHER" id="PTHR31589:SF24">
    <property type="entry name" value="OS07G0205500 PROTEIN"/>
    <property type="match status" value="1"/>
</dbReference>
<evidence type="ECO:0000313" key="4">
    <source>
        <dbReference type="Proteomes" id="UP000593564"/>
    </source>
</evidence>
<comment type="caution">
    <text evidence="3">The sequence shown here is derived from an EMBL/GenBank/DDBJ whole genome shotgun (WGS) entry which is preliminary data.</text>
</comment>
<accession>A0A7J7GIL9</accession>
<reference evidence="4" key="1">
    <citation type="journal article" date="2020" name="Nat. Commun.">
        <title>Genome assembly of wild tea tree DASZ reveals pedigree and selection history of tea varieties.</title>
        <authorList>
            <person name="Zhang W."/>
            <person name="Zhang Y."/>
            <person name="Qiu H."/>
            <person name="Guo Y."/>
            <person name="Wan H."/>
            <person name="Zhang X."/>
            <person name="Scossa F."/>
            <person name="Alseekh S."/>
            <person name="Zhang Q."/>
            <person name="Wang P."/>
            <person name="Xu L."/>
            <person name="Schmidt M.H."/>
            <person name="Jia X."/>
            <person name="Li D."/>
            <person name="Zhu A."/>
            <person name="Guo F."/>
            <person name="Chen W."/>
            <person name="Ni D."/>
            <person name="Usadel B."/>
            <person name="Fernie A.R."/>
            <person name="Wen W."/>
        </authorList>
    </citation>
    <scope>NUCLEOTIDE SEQUENCE [LARGE SCALE GENOMIC DNA]</scope>
    <source>
        <strain evidence="4">cv. G240</strain>
    </source>
</reference>